<proteinExistence type="predicted"/>
<dbReference type="EMBL" id="JACHJE010000006">
    <property type="protein sequence ID" value="MBB5126245.1"/>
    <property type="molecule type" value="Genomic_DNA"/>
</dbReference>
<accession>A0A7W8F9J1</accession>
<organism evidence="1 2">
    <name type="scientific">Streptomyces griseoloalbus</name>
    <dbReference type="NCBI Taxonomy" id="67303"/>
    <lineage>
        <taxon>Bacteria</taxon>
        <taxon>Bacillati</taxon>
        <taxon>Actinomycetota</taxon>
        <taxon>Actinomycetes</taxon>
        <taxon>Kitasatosporales</taxon>
        <taxon>Streptomycetaceae</taxon>
        <taxon>Streptomyces</taxon>
    </lineage>
</organism>
<protein>
    <submittedName>
        <fullName evidence="1">Uncharacterized protein</fullName>
    </submittedName>
</protein>
<reference evidence="1 2" key="1">
    <citation type="submission" date="2020-08" db="EMBL/GenBank/DDBJ databases">
        <title>Genomic Encyclopedia of Type Strains, Phase III (KMG-III): the genomes of soil and plant-associated and newly described type strains.</title>
        <authorList>
            <person name="Whitman W."/>
        </authorList>
    </citation>
    <scope>NUCLEOTIDE SEQUENCE [LARGE SCALE GENOMIC DNA]</scope>
    <source>
        <strain evidence="1 2">CECT 3226</strain>
    </source>
</reference>
<evidence type="ECO:0000313" key="1">
    <source>
        <dbReference type="EMBL" id="MBB5126245.1"/>
    </source>
</evidence>
<sequence length="37" mass="4108">MQRRQPTCPSTAISGSGPRGFFDVYRTKVLPQLQRAG</sequence>
<comment type="caution">
    <text evidence="1">The sequence shown here is derived from an EMBL/GenBank/DDBJ whole genome shotgun (WGS) entry which is preliminary data.</text>
</comment>
<evidence type="ECO:0000313" key="2">
    <source>
        <dbReference type="Proteomes" id="UP000568022"/>
    </source>
</evidence>
<name>A0A7W8F9J1_9ACTN</name>
<gene>
    <name evidence="1" type="ORF">FHS32_002982</name>
</gene>
<dbReference type="AlphaFoldDB" id="A0A7W8F9J1"/>
<dbReference type="Proteomes" id="UP000568022">
    <property type="component" value="Unassembled WGS sequence"/>
</dbReference>
<keyword evidence="2" id="KW-1185">Reference proteome</keyword>